<dbReference type="Proteomes" id="UP000681425">
    <property type="component" value="Chromosome"/>
</dbReference>
<evidence type="ECO:0000256" key="3">
    <source>
        <dbReference type="SAM" id="MobiDB-lite"/>
    </source>
</evidence>
<evidence type="ECO:0000256" key="1">
    <source>
        <dbReference type="ARBA" id="ARBA00023224"/>
    </source>
</evidence>
<dbReference type="SUPFAM" id="SSF58104">
    <property type="entry name" value="Methyl-accepting chemotaxis protein (MCP) signaling domain"/>
    <property type="match status" value="1"/>
</dbReference>
<evidence type="ECO:0000313" key="6">
    <source>
        <dbReference type="EMBL" id="QUT06540.1"/>
    </source>
</evidence>
<keyword evidence="1 2" id="KW-0807">Transducer</keyword>
<dbReference type="PANTHER" id="PTHR32089">
    <property type="entry name" value="METHYL-ACCEPTING CHEMOTAXIS PROTEIN MCPB"/>
    <property type="match status" value="1"/>
</dbReference>
<accession>A0A975K835</accession>
<dbReference type="PANTHER" id="PTHR32089:SF112">
    <property type="entry name" value="LYSOZYME-LIKE PROTEIN-RELATED"/>
    <property type="match status" value="1"/>
</dbReference>
<name>A0A975K835_9SPHN</name>
<feature type="transmembrane region" description="Helical" evidence="4">
    <location>
        <begin position="249"/>
        <end position="268"/>
    </location>
</feature>
<evidence type="ECO:0000259" key="5">
    <source>
        <dbReference type="PROSITE" id="PS50111"/>
    </source>
</evidence>
<dbReference type="Pfam" id="PF05228">
    <property type="entry name" value="CHASE4"/>
    <property type="match status" value="1"/>
</dbReference>
<protein>
    <recommendedName>
        <fullName evidence="5">Methyl-accepting transducer domain-containing protein</fullName>
    </recommendedName>
</protein>
<keyword evidence="7" id="KW-1185">Reference proteome</keyword>
<feature type="domain" description="Methyl-accepting transducer" evidence="5">
    <location>
        <begin position="356"/>
        <end position="578"/>
    </location>
</feature>
<dbReference type="SMART" id="SM00283">
    <property type="entry name" value="MA"/>
    <property type="match status" value="1"/>
</dbReference>
<evidence type="ECO:0000256" key="4">
    <source>
        <dbReference type="SAM" id="Phobius"/>
    </source>
</evidence>
<dbReference type="EMBL" id="CP073910">
    <property type="protein sequence ID" value="QUT06540.1"/>
    <property type="molecule type" value="Genomic_DNA"/>
</dbReference>
<feature type="region of interest" description="Disordered" evidence="3">
    <location>
        <begin position="314"/>
        <end position="336"/>
    </location>
</feature>
<dbReference type="GO" id="GO:0007165">
    <property type="term" value="P:signal transduction"/>
    <property type="evidence" value="ECO:0007669"/>
    <property type="project" value="UniProtKB-KW"/>
</dbReference>
<dbReference type="RefSeq" id="WP_212609893.1">
    <property type="nucleotide sequence ID" value="NZ_CP073910.1"/>
</dbReference>
<dbReference type="KEGG" id="spph:KFK14_03505"/>
<feature type="transmembrane region" description="Helical" evidence="4">
    <location>
        <begin position="12"/>
        <end position="34"/>
    </location>
</feature>
<keyword evidence="4" id="KW-0812">Transmembrane</keyword>
<feature type="compositionally biased region" description="Basic and acidic residues" evidence="3">
    <location>
        <begin position="314"/>
        <end position="335"/>
    </location>
</feature>
<dbReference type="Gene3D" id="1.10.287.950">
    <property type="entry name" value="Methyl-accepting chemotaxis protein"/>
    <property type="match status" value="1"/>
</dbReference>
<dbReference type="Pfam" id="PF00015">
    <property type="entry name" value="MCPsignal"/>
    <property type="match status" value="1"/>
</dbReference>
<evidence type="ECO:0000256" key="2">
    <source>
        <dbReference type="PROSITE-ProRule" id="PRU00284"/>
    </source>
</evidence>
<dbReference type="AlphaFoldDB" id="A0A975K835"/>
<sequence length="612" mass="65403">MHRYALQGLAGTMTPLIGLIGLAVISLALFTTLLTRQMDRNAEDYMYRMVSGSIEREVSGAVEAVSTPALWDDAVRAVYGPIDTKWASTNLNYNHHITYVVDASGRTLWSNRPDGRPSPPLERIAPQGLRDILPALPRTMAEAVKRKHGVAEITMYQGKPALMSAMAFIPYRDPVPSGFAPRYFFMVRPLDDGIIPRIAETHGLPGLRWTNDQVDDGMQSLAIFDRMNRKVGAIEWPQPTQGKNALRQIAPVGIVSALLFLAFSGWLIRVVYLAHCTLVAKTGLAMDAADDSRIAAEQAEVALTQAQAARREAAASSEREVLEQRRHESQLRDNGRQVAESLERSMVSLVEQMLATASELERSADQTLAAINAQRGQAEIVMGRSRDTAQAAQAIATTIDALTSSIGEINMATGCIRDAASAASGQSAKARDANDNLMHHIASINDAADLIAEITGQTNLLALNATIEAARAGEAGRGFVIVANEVKALAGQTSQTTRDIHARVAGIENAAQSTFGLVESVDSILGELGGSIASASAAVHQQLAAAEEIQRTSHGVAIHAKHADEAVGSISKSFGDVAEAAAKTRESGAAVRQRAEQLQAEFSRLIGALKAA</sequence>
<keyword evidence="4" id="KW-1133">Transmembrane helix</keyword>
<keyword evidence="4" id="KW-0472">Membrane</keyword>
<evidence type="ECO:0000313" key="7">
    <source>
        <dbReference type="Proteomes" id="UP000681425"/>
    </source>
</evidence>
<dbReference type="GO" id="GO:0016020">
    <property type="term" value="C:membrane"/>
    <property type="evidence" value="ECO:0007669"/>
    <property type="project" value="InterPro"/>
</dbReference>
<organism evidence="6 7">
    <name type="scientific">Sphingobium phenoxybenzoativorans</name>
    <dbReference type="NCBI Taxonomy" id="1592790"/>
    <lineage>
        <taxon>Bacteria</taxon>
        <taxon>Pseudomonadati</taxon>
        <taxon>Pseudomonadota</taxon>
        <taxon>Alphaproteobacteria</taxon>
        <taxon>Sphingomonadales</taxon>
        <taxon>Sphingomonadaceae</taxon>
        <taxon>Sphingobium</taxon>
    </lineage>
</organism>
<reference evidence="6" key="1">
    <citation type="submission" date="2021-04" db="EMBL/GenBank/DDBJ databases">
        <title>Isolation of p-tert-butylphenol degrading bacteria Sphingobium phenoxybenzoativorans Tas13 from active sludge.</title>
        <authorList>
            <person name="Li Y."/>
        </authorList>
    </citation>
    <scope>NUCLEOTIDE SEQUENCE</scope>
    <source>
        <strain evidence="6">Tas13</strain>
    </source>
</reference>
<dbReference type="InterPro" id="IPR007892">
    <property type="entry name" value="CHASE4"/>
</dbReference>
<dbReference type="InterPro" id="IPR004089">
    <property type="entry name" value="MCPsignal_dom"/>
</dbReference>
<dbReference type="PROSITE" id="PS50111">
    <property type="entry name" value="CHEMOTAXIS_TRANSDUC_2"/>
    <property type="match status" value="1"/>
</dbReference>
<gene>
    <name evidence="6" type="ORF">KFK14_03505</name>
</gene>
<proteinExistence type="predicted"/>